<gene>
    <name evidence="4" type="ORF">SD1D_2300</name>
</gene>
<dbReference type="SUPFAM" id="SSF54534">
    <property type="entry name" value="FKBP-like"/>
    <property type="match status" value="1"/>
</dbReference>
<organism evidence="4 5">
    <name type="scientific">Herbinix luporum</name>
    <dbReference type="NCBI Taxonomy" id="1679721"/>
    <lineage>
        <taxon>Bacteria</taxon>
        <taxon>Bacillati</taxon>
        <taxon>Bacillota</taxon>
        <taxon>Clostridia</taxon>
        <taxon>Lachnospirales</taxon>
        <taxon>Lachnospiraceae</taxon>
        <taxon>Herbinix</taxon>
    </lineage>
</organism>
<feature type="transmembrane region" description="Helical" evidence="2">
    <location>
        <begin position="12"/>
        <end position="30"/>
    </location>
</feature>
<dbReference type="Gene3D" id="3.10.50.40">
    <property type="match status" value="1"/>
</dbReference>
<dbReference type="InterPro" id="IPR050245">
    <property type="entry name" value="PrsA_foldase"/>
</dbReference>
<dbReference type="PROSITE" id="PS51257">
    <property type="entry name" value="PROKAR_LIPOPROTEIN"/>
    <property type="match status" value="1"/>
</dbReference>
<evidence type="ECO:0000313" key="5">
    <source>
        <dbReference type="Proteomes" id="UP000196053"/>
    </source>
</evidence>
<dbReference type="Pfam" id="PF00639">
    <property type="entry name" value="Rotamase"/>
    <property type="match status" value="1"/>
</dbReference>
<keyword evidence="1" id="KW-0413">Isomerase</keyword>
<accession>A0A0K8J941</accession>
<dbReference type="PANTHER" id="PTHR47245">
    <property type="entry name" value="PEPTIDYLPROLYL ISOMERASE"/>
    <property type="match status" value="1"/>
</dbReference>
<proteinExistence type="predicted"/>
<dbReference type="AlphaFoldDB" id="A0A0K8J941"/>
<dbReference type="InterPro" id="IPR000297">
    <property type="entry name" value="PPIase_PpiC"/>
</dbReference>
<dbReference type="SUPFAM" id="SSF109998">
    <property type="entry name" value="Triger factor/SurA peptide-binding domain-like"/>
    <property type="match status" value="1"/>
</dbReference>
<dbReference type="PROSITE" id="PS50198">
    <property type="entry name" value="PPIC_PPIASE_2"/>
    <property type="match status" value="1"/>
</dbReference>
<dbReference type="GO" id="GO:0003755">
    <property type="term" value="F:peptidyl-prolyl cis-trans isomerase activity"/>
    <property type="evidence" value="ECO:0007669"/>
    <property type="project" value="UniProtKB-KW"/>
</dbReference>
<reference evidence="5" key="1">
    <citation type="submission" date="2015-09" db="EMBL/GenBank/DDBJ databases">
        <authorList>
            <person name="Wibberg D."/>
        </authorList>
    </citation>
    <scope>NUCLEOTIDE SEQUENCE [LARGE SCALE GENOMIC DNA]</scope>
    <source>
        <strain evidence="5">SD1D</strain>
    </source>
</reference>
<keyword evidence="2" id="KW-0812">Transmembrane</keyword>
<dbReference type="EMBL" id="LN879430">
    <property type="protein sequence ID" value="CUH93812.1"/>
    <property type="molecule type" value="Genomic_DNA"/>
</dbReference>
<keyword evidence="5" id="KW-1185">Reference proteome</keyword>
<name>A0A0K8J941_9FIRM</name>
<evidence type="ECO:0000256" key="1">
    <source>
        <dbReference type="PROSITE-ProRule" id="PRU00278"/>
    </source>
</evidence>
<dbReference type="InterPro" id="IPR027304">
    <property type="entry name" value="Trigger_fact/SurA_dom_sf"/>
</dbReference>
<evidence type="ECO:0000259" key="3">
    <source>
        <dbReference type="PROSITE" id="PS50198"/>
    </source>
</evidence>
<sequence>MYKDYNKIKIDIKPLARIFILIIFILPFLGGCRVAEKNFELSKYKGKSIKSFERKTRTDLIQEGNGVYKIEDRLQLIAPKGDITSITILKGAEKFKLFGLEIGMDKKEAEKKLAEVYKSEVNKTIESEKNSITYTYRNSDSELFVSYDINSDLVTEISYYYYKDEKPQSEDIGNAGELIALIGNDRVYYNEAMVYLKSAQEIYESDYGNGIWEAEIFEEGKSFGEYIKEEVIKQITQLKVIRDKATENGIALTEEEEAEAAAYAAAHFAGLSDEDIDRYLVTPKLLEQVYADNLLAEKVFETLTIDVDTHVPDDIARQITIQHILIYGTYLNDENKRVPLDDEQKDKAYEKISGLLERVKNEEDFYTLAEANTEAGEIELTFGKDGGPKEYGKEFKEAAFSLKTGEVSDIISTDYGWHIIYCVSDFNEDATTKVKEEIIEERRTKLFANLYEEWSSDYEVVVNKEAWDSISFD</sequence>
<keyword evidence="2" id="KW-0472">Membrane</keyword>
<dbReference type="InterPro" id="IPR046357">
    <property type="entry name" value="PPIase_dom_sf"/>
</dbReference>
<feature type="domain" description="PpiC" evidence="3">
    <location>
        <begin position="316"/>
        <end position="424"/>
    </location>
</feature>
<dbReference type="KEGG" id="hsd:SD1D_2300"/>
<keyword evidence="1" id="KW-0697">Rotamase</keyword>
<keyword evidence="2" id="KW-1133">Transmembrane helix</keyword>
<evidence type="ECO:0000313" key="4">
    <source>
        <dbReference type="EMBL" id="CUH93812.1"/>
    </source>
</evidence>
<evidence type="ECO:0000256" key="2">
    <source>
        <dbReference type="SAM" id="Phobius"/>
    </source>
</evidence>
<protein>
    <recommendedName>
        <fullName evidence="3">PpiC domain-containing protein</fullName>
    </recommendedName>
</protein>
<dbReference type="Proteomes" id="UP000196053">
    <property type="component" value="Chromosome I"/>
</dbReference>
<dbReference type="PANTHER" id="PTHR47245:SF2">
    <property type="entry name" value="PEPTIDYL-PROLYL CIS-TRANS ISOMERASE HP_0175-RELATED"/>
    <property type="match status" value="1"/>
</dbReference>